<proteinExistence type="predicted"/>
<organism evidence="2 3">
    <name type="scientific">Verticillium longisporum</name>
    <name type="common">Verticillium dahliae var. longisporum</name>
    <dbReference type="NCBI Taxonomy" id="100787"/>
    <lineage>
        <taxon>Eukaryota</taxon>
        <taxon>Fungi</taxon>
        <taxon>Dikarya</taxon>
        <taxon>Ascomycota</taxon>
        <taxon>Pezizomycotina</taxon>
        <taxon>Sordariomycetes</taxon>
        <taxon>Hypocreomycetidae</taxon>
        <taxon>Glomerellales</taxon>
        <taxon>Plectosphaerellaceae</taxon>
        <taxon>Verticillium</taxon>
    </lineage>
</organism>
<protein>
    <submittedName>
        <fullName evidence="2">Uncharacterized protein</fullName>
    </submittedName>
</protein>
<feature type="compositionally biased region" description="Low complexity" evidence="1">
    <location>
        <begin position="47"/>
        <end position="56"/>
    </location>
</feature>
<evidence type="ECO:0000313" key="2">
    <source>
        <dbReference type="EMBL" id="CRK20711.1"/>
    </source>
</evidence>
<sequence length="145" mass="16121">MSNNVRYDTWDKERLICRVRQLEMEIRHRDAAAKKAVTLTHSAPSTPGGDSSSAVAAPPPAKKRKKGAANIDPSRYSYCYVALRLAYLGKHYNGFEHQQSARMGYGSSEELLKEENWRVSLAKDRRARREGGSGTATPAVQEPDA</sequence>
<reference evidence="3" key="1">
    <citation type="submission" date="2015-05" db="EMBL/GenBank/DDBJ databases">
        <authorList>
            <person name="Fogelqvist Johan"/>
        </authorList>
    </citation>
    <scope>NUCLEOTIDE SEQUENCE [LARGE SCALE GENOMIC DNA]</scope>
</reference>
<dbReference type="AlphaFoldDB" id="A0A0G4LFA3"/>
<evidence type="ECO:0000256" key="1">
    <source>
        <dbReference type="SAM" id="MobiDB-lite"/>
    </source>
</evidence>
<feature type="region of interest" description="Disordered" evidence="1">
    <location>
        <begin position="38"/>
        <end position="69"/>
    </location>
</feature>
<feature type="region of interest" description="Disordered" evidence="1">
    <location>
        <begin position="123"/>
        <end position="145"/>
    </location>
</feature>
<gene>
    <name evidence="2" type="ORF">BN1723_002678</name>
</gene>
<dbReference type="Proteomes" id="UP000045706">
    <property type="component" value="Unassembled WGS sequence"/>
</dbReference>
<evidence type="ECO:0000313" key="3">
    <source>
        <dbReference type="Proteomes" id="UP000045706"/>
    </source>
</evidence>
<name>A0A0G4LFA3_VERLO</name>
<dbReference type="EMBL" id="CVQI01011113">
    <property type="protein sequence ID" value="CRK20711.1"/>
    <property type="molecule type" value="Genomic_DNA"/>
</dbReference>
<accession>A0A0G4LFA3</accession>